<dbReference type="EMBL" id="ML986741">
    <property type="protein sequence ID" value="KAF2258742.1"/>
    <property type="molecule type" value="Genomic_DNA"/>
</dbReference>
<comment type="caution">
    <text evidence="1">The sequence shown here is derived from an EMBL/GenBank/DDBJ whole genome shotgun (WGS) entry which is preliminary data.</text>
</comment>
<keyword evidence="2" id="KW-1185">Reference proteome</keyword>
<reference evidence="2" key="1">
    <citation type="journal article" date="2020" name="Stud. Mycol.">
        <title>101 Dothideomycetes genomes: A test case for predicting lifestyles and emergence of pathogens.</title>
        <authorList>
            <person name="Haridas S."/>
            <person name="Albert R."/>
            <person name="Binder M."/>
            <person name="Bloem J."/>
            <person name="LaButti K."/>
            <person name="Salamov A."/>
            <person name="Andreopoulos B."/>
            <person name="Baker S."/>
            <person name="Barry K."/>
            <person name="Bills G."/>
            <person name="Bluhm B."/>
            <person name="Cannon C."/>
            <person name="Castanera R."/>
            <person name="Culley D."/>
            <person name="Daum C."/>
            <person name="Ezra D."/>
            <person name="Gonzalez J."/>
            <person name="Henrissat B."/>
            <person name="Kuo A."/>
            <person name="Liang C."/>
            <person name="Lipzen A."/>
            <person name="Lutzoni F."/>
            <person name="Magnuson J."/>
            <person name="Mondo S."/>
            <person name="Nolan M."/>
            <person name="Ohm R."/>
            <person name="Pangilinan J."/>
            <person name="Park H.-J."/>
            <person name="Ramirez L."/>
            <person name="Alfaro M."/>
            <person name="Sun H."/>
            <person name="Tritt A."/>
            <person name="Yoshinaga Y."/>
            <person name="Zwiers L.-H."/>
            <person name="Turgeon B."/>
            <person name="Goodwin S."/>
            <person name="Spatafora J."/>
            <person name="Crous P."/>
            <person name="Grigoriev I."/>
        </authorList>
    </citation>
    <scope>NUCLEOTIDE SEQUENCE [LARGE SCALE GENOMIC DNA]</scope>
    <source>
        <strain evidence="2">CBS 304.66</strain>
    </source>
</reference>
<proteinExistence type="predicted"/>
<dbReference type="Pfam" id="PF23151">
    <property type="entry name" value="NuiA_2"/>
    <property type="match status" value="1"/>
</dbReference>
<dbReference type="AlphaFoldDB" id="A0A9P4JXG5"/>
<dbReference type="Proteomes" id="UP000800093">
    <property type="component" value="Unassembled WGS sequence"/>
</dbReference>
<dbReference type="PANTHER" id="PTHR42093:SF1">
    <property type="match status" value="1"/>
</dbReference>
<organism evidence="1 2">
    <name type="scientific">Lojkania enalia</name>
    <dbReference type="NCBI Taxonomy" id="147567"/>
    <lineage>
        <taxon>Eukaryota</taxon>
        <taxon>Fungi</taxon>
        <taxon>Dikarya</taxon>
        <taxon>Ascomycota</taxon>
        <taxon>Pezizomycotina</taxon>
        <taxon>Dothideomycetes</taxon>
        <taxon>Pleosporomycetidae</taxon>
        <taxon>Pleosporales</taxon>
        <taxon>Pleosporales incertae sedis</taxon>
        <taxon>Lojkania</taxon>
    </lineage>
</organism>
<evidence type="ECO:0000313" key="2">
    <source>
        <dbReference type="Proteomes" id="UP000800093"/>
    </source>
</evidence>
<sequence length="157" mass="16544">MSSDADYASFLEKANQNTSSVSATTAQASNYGTKSVDDGVEVPEVLRGREEVYVSDADEEFVGVGLRFGGSAVGAGTLFASLSSCPLSYVLLSTSIYRDFDPRGQYKGVVEAVQKAAGGEVRFFRVGLGGTRSEVWIVGVDREGGRLVGVKALVVES</sequence>
<accession>A0A9P4JXG5</accession>
<evidence type="ECO:0000313" key="1">
    <source>
        <dbReference type="EMBL" id="KAF2258742.1"/>
    </source>
</evidence>
<dbReference type="PANTHER" id="PTHR42093">
    <property type="match status" value="1"/>
</dbReference>
<name>A0A9P4JXG5_9PLEO</name>
<gene>
    <name evidence="1" type="ORF">CC78DRAFT_525806</name>
</gene>
<dbReference type="OrthoDB" id="5366485at2759"/>
<dbReference type="InterPro" id="IPR056539">
    <property type="entry name" value="NuiA-like"/>
</dbReference>
<protein>
    <submittedName>
        <fullName evidence="1">Uncharacterized protein</fullName>
    </submittedName>
</protein>